<accession>A0ABZ2HZC1</accession>
<evidence type="ECO:0000313" key="2">
    <source>
        <dbReference type="EMBL" id="WWT31963.1"/>
    </source>
</evidence>
<evidence type="ECO:0000313" key="3">
    <source>
        <dbReference type="Proteomes" id="UP001369958"/>
    </source>
</evidence>
<sequence length="232" mass="23467">MTESKEVTDEMLMAHIDGELDAATSRAIADAIAADPVLAERAQAFSASANAARMAFADILSAPPPTKLVEAVRDGSRSTVLPFPARNWVRAALPLAACVVLALGVGGGYLLGRGATPGPFSSTAEIASIIATAPAGVPTALENGQLTVLGSYPLDQGFCRSFAYQDPSESLSGVACDRGAGYQVELALAGGVTDGFAAASDGVSASIDAYLSSLGAGSPLGPDEEAERFGQF</sequence>
<organism evidence="2 3">
    <name type="scientific">Pelagibacterium nitratireducens</name>
    <dbReference type="NCBI Taxonomy" id="1046114"/>
    <lineage>
        <taxon>Bacteria</taxon>
        <taxon>Pseudomonadati</taxon>
        <taxon>Pseudomonadota</taxon>
        <taxon>Alphaproteobacteria</taxon>
        <taxon>Hyphomicrobiales</taxon>
        <taxon>Devosiaceae</taxon>
        <taxon>Pelagibacterium</taxon>
    </lineage>
</organism>
<dbReference type="RefSeq" id="WP_338607426.1">
    <property type="nucleotide sequence ID" value="NZ_CP146275.1"/>
</dbReference>
<protein>
    <recommendedName>
        <fullName evidence="4">Anti-sigma factor</fullName>
    </recommendedName>
</protein>
<dbReference type="EMBL" id="CP146275">
    <property type="protein sequence ID" value="WWT31963.1"/>
    <property type="molecule type" value="Genomic_DNA"/>
</dbReference>
<proteinExistence type="predicted"/>
<keyword evidence="1" id="KW-0472">Membrane</keyword>
<keyword evidence="1" id="KW-0812">Transmembrane</keyword>
<gene>
    <name evidence="2" type="ORF">V6617_13215</name>
</gene>
<name>A0ABZ2HZC1_9HYPH</name>
<dbReference type="Proteomes" id="UP001369958">
    <property type="component" value="Chromosome"/>
</dbReference>
<feature type="transmembrane region" description="Helical" evidence="1">
    <location>
        <begin position="91"/>
        <end position="111"/>
    </location>
</feature>
<evidence type="ECO:0008006" key="4">
    <source>
        <dbReference type="Google" id="ProtNLM"/>
    </source>
</evidence>
<reference evidence="2 3" key="1">
    <citation type="submission" date="2024-02" db="EMBL/GenBank/DDBJ databases">
        <title>Complete genome sequence of Pelagibacterium nitratireducens ZH15.</title>
        <authorList>
            <person name="Zhao L.H."/>
        </authorList>
    </citation>
    <scope>NUCLEOTIDE SEQUENCE [LARGE SCALE GENOMIC DNA]</scope>
    <source>
        <strain evidence="2 3">ZH15</strain>
    </source>
</reference>
<keyword evidence="1" id="KW-1133">Transmembrane helix</keyword>
<evidence type="ECO:0000256" key="1">
    <source>
        <dbReference type="SAM" id="Phobius"/>
    </source>
</evidence>
<keyword evidence="3" id="KW-1185">Reference proteome</keyword>